<keyword evidence="1" id="KW-0812">Transmembrane</keyword>
<dbReference type="PANTHER" id="PTHR32309">
    <property type="entry name" value="TYROSINE-PROTEIN KINASE"/>
    <property type="match status" value="1"/>
</dbReference>
<evidence type="ECO:0000313" key="3">
    <source>
        <dbReference type="Proteomes" id="UP000823865"/>
    </source>
</evidence>
<feature type="transmembrane region" description="Helical" evidence="1">
    <location>
        <begin position="29"/>
        <end position="48"/>
    </location>
</feature>
<evidence type="ECO:0008006" key="4">
    <source>
        <dbReference type="Google" id="ProtNLM"/>
    </source>
</evidence>
<proteinExistence type="predicted"/>
<name>A0A9E2P2C1_9BACT</name>
<gene>
    <name evidence="2" type="ORF">H9789_13465</name>
</gene>
<dbReference type="Proteomes" id="UP000823865">
    <property type="component" value="Unassembled WGS sequence"/>
</dbReference>
<evidence type="ECO:0000313" key="2">
    <source>
        <dbReference type="EMBL" id="MBU3854794.1"/>
    </source>
</evidence>
<comment type="caution">
    <text evidence="2">The sequence shown here is derived from an EMBL/GenBank/DDBJ whole genome shotgun (WGS) entry which is preliminary data.</text>
</comment>
<dbReference type="GO" id="GO:0004713">
    <property type="term" value="F:protein tyrosine kinase activity"/>
    <property type="evidence" value="ECO:0007669"/>
    <property type="project" value="TreeGrafter"/>
</dbReference>
<reference evidence="2" key="1">
    <citation type="journal article" date="2021" name="PeerJ">
        <title>Extensive microbial diversity within the chicken gut microbiome revealed by metagenomics and culture.</title>
        <authorList>
            <person name="Gilroy R."/>
            <person name="Ravi A."/>
            <person name="Getino M."/>
            <person name="Pursley I."/>
            <person name="Horton D.L."/>
            <person name="Alikhan N.F."/>
            <person name="Baker D."/>
            <person name="Gharbi K."/>
            <person name="Hall N."/>
            <person name="Watson M."/>
            <person name="Adriaenssens E.M."/>
            <person name="Foster-Nyarko E."/>
            <person name="Jarju S."/>
            <person name="Secka A."/>
            <person name="Antonio M."/>
            <person name="Oren A."/>
            <person name="Chaudhuri R.R."/>
            <person name="La Ragione R."/>
            <person name="Hildebrand F."/>
            <person name="Pallen M.J."/>
        </authorList>
    </citation>
    <scope>NUCLEOTIDE SEQUENCE</scope>
    <source>
        <strain evidence="2">G3-2149</strain>
    </source>
</reference>
<sequence length="351" mass="40361">MKMEEMAEKDNKQNFLDVLVPLLLSKKLFIIKFCAIFILISIVYIFSIPRKYKSTVTMLPEMTSQTDVSGSLGALASMAGVKIGGGSKDAIAPEFYPKVLSSSVFMIDLLSMEIELKPGKKVTLYDYLDKYQKTPWWDISELFSSKKEQKAPLDPLRLTKQQQKIVKAMQNSLFCMVDKKTDLITIEVSMQDSEIASFVANKIQERLTEYIVNYRTSKLRNDLDYISKVVDETYNEYKEAEREYVDYADSNRDVFLEKSIQKAKSLNNQLQLSYTAYSQAVQQKQLAKARLQEHTPVFVVIQPGTVPLLPSEPKRVIFVFVMSVFAFVLSTGWVVLKNLYLLEFMHKYKNK</sequence>
<accession>A0A9E2P2C1</accession>
<dbReference type="InterPro" id="IPR050445">
    <property type="entry name" value="Bact_polysacc_biosynth/exp"/>
</dbReference>
<dbReference type="AlphaFoldDB" id="A0A9E2P2C1"/>
<protein>
    <recommendedName>
        <fullName evidence="4">Chain length determinant protein</fullName>
    </recommendedName>
</protein>
<reference evidence="2" key="2">
    <citation type="submission" date="2021-04" db="EMBL/GenBank/DDBJ databases">
        <authorList>
            <person name="Gilroy R."/>
        </authorList>
    </citation>
    <scope>NUCLEOTIDE SEQUENCE</scope>
    <source>
        <strain evidence="2">G3-2149</strain>
    </source>
</reference>
<organism evidence="2 3">
    <name type="scientific">Candidatus Paraprevotella stercoravium</name>
    <dbReference type="NCBI Taxonomy" id="2838725"/>
    <lineage>
        <taxon>Bacteria</taxon>
        <taxon>Pseudomonadati</taxon>
        <taxon>Bacteroidota</taxon>
        <taxon>Bacteroidia</taxon>
        <taxon>Bacteroidales</taxon>
        <taxon>Prevotellaceae</taxon>
        <taxon>Paraprevotella</taxon>
    </lineage>
</organism>
<dbReference type="EMBL" id="JAHLFU010000284">
    <property type="protein sequence ID" value="MBU3854794.1"/>
    <property type="molecule type" value="Genomic_DNA"/>
</dbReference>
<dbReference type="GO" id="GO:0005886">
    <property type="term" value="C:plasma membrane"/>
    <property type="evidence" value="ECO:0007669"/>
    <property type="project" value="TreeGrafter"/>
</dbReference>
<keyword evidence="1" id="KW-1133">Transmembrane helix</keyword>
<keyword evidence="1" id="KW-0472">Membrane</keyword>
<dbReference type="PANTHER" id="PTHR32309:SF13">
    <property type="entry name" value="FERRIC ENTEROBACTIN TRANSPORT PROTEIN FEPE"/>
    <property type="match status" value="1"/>
</dbReference>
<evidence type="ECO:0000256" key="1">
    <source>
        <dbReference type="SAM" id="Phobius"/>
    </source>
</evidence>
<feature type="transmembrane region" description="Helical" evidence="1">
    <location>
        <begin position="316"/>
        <end position="336"/>
    </location>
</feature>